<keyword evidence="5" id="KW-1185">Reference proteome</keyword>
<dbReference type="Gene3D" id="3.60.40.10">
    <property type="entry name" value="PPM-type phosphatase domain"/>
    <property type="match status" value="1"/>
</dbReference>
<feature type="transmembrane region" description="Helical" evidence="2">
    <location>
        <begin position="12"/>
        <end position="34"/>
    </location>
</feature>
<sequence>MQNHTILSRKQAALVFLGFISILSVLSLAAWLGLKSLMIVNQQLEELVTENNKKSKLINYMRDLVRERIISVHNITNMTDPFAIDAEWEKFSEYAREFIKAREQLYHLNLSPHEQQLLENQKPLLAQGQETLGKVITHAQSGQMDKAKQLLIQAQILSNQIIDELQGIRQAREVEAEKSLQAATIAYQQTVRQVTLLGGVAVLLSLSIIGFVVKRINAQENTLRYALKEISLLNKLLKADNQRMEAELSITRRLQQMVLPKEYELADIEELDIAVFMEPATEVGGDYYDILQNNGSIKIGIGDVTGHGLESGVLMLMVQMAVRTLLTNNVTDPKLFLSVLNRAIYDNVQRMDSDKNLTLSLLDYEQGKVRLSGQHEEVLFINHQGIVKRIDTRDLGFIVGLEPDIENWIAYKDIYLQENEGIVLYTDGVTEALNHKREVYGVKRLCEVISKHWHLSSKHIKKAVIADVHHHLGTLRPLDDITLIVIKQRAILQTIAMA</sequence>
<dbReference type="RefSeq" id="WP_002685603.1">
    <property type="nucleotide sequence ID" value="NZ_JH600070.1"/>
</dbReference>
<evidence type="ECO:0000313" key="4">
    <source>
        <dbReference type="EMBL" id="EIJ42560.1"/>
    </source>
</evidence>
<dbReference type="InterPro" id="IPR052016">
    <property type="entry name" value="Bact_Sigma-Reg"/>
</dbReference>
<accession>I3CG17</accession>
<dbReference type="AlphaFoldDB" id="I3CG17"/>
<gene>
    <name evidence="4" type="ORF">BegalDRAFT_1682</name>
</gene>
<dbReference type="HOGENOM" id="CLU_024986_0_0_6"/>
<dbReference type="SMART" id="SM00331">
    <property type="entry name" value="PP2C_SIG"/>
    <property type="match status" value="1"/>
</dbReference>
<dbReference type="Pfam" id="PF07228">
    <property type="entry name" value="SpoIIE"/>
    <property type="match status" value="1"/>
</dbReference>
<name>I3CG17_9GAMM</name>
<evidence type="ECO:0000259" key="3">
    <source>
        <dbReference type="SMART" id="SM00331"/>
    </source>
</evidence>
<dbReference type="InterPro" id="IPR036457">
    <property type="entry name" value="PPM-type-like_dom_sf"/>
</dbReference>
<dbReference type="STRING" id="395493.BegalDRAFT_1682"/>
<keyword evidence="1" id="KW-0378">Hydrolase</keyword>
<evidence type="ECO:0000256" key="2">
    <source>
        <dbReference type="SAM" id="Phobius"/>
    </source>
</evidence>
<evidence type="ECO:0000256" key="1">
    <source>
        <dbReference type="ARBA" id="ARBA00022801"/>
    </source>
</evidence>
<dbReference type="Pfam" id="PF12729">
    <property type="entry name" value="4HB_MCP_1"/>
    <property type="match status" value="1"/>
</dbReference>
<evidence type="ECO:0000313" key="5">
    <source>
        <dbReference type="Proteomes" id="UP000005744"/>
    </source>
</evidence>
<keyword evidence="2" id="KW-1133">Transmembrane helix</keyword>
<dbReference type="OrthoDB" id="9802500at2"/>
<feature type="domain" description="PPM-type phosphatase" evidence="3">
    <location>
        <begin position="268"/>
        <end position="488"/>
    </location>
</feature>
<dbReference type="eggNOG" id="COG3290">
    <property type="taxonomic scope" value="Bacteria"/>
</dbReference>
<organism evidence="4 5">
    <name type="scientific">Beggiatoa alba B18LD</name>
    <dbReference type="NCBI Taxonomy" id="395493"/>
    <lineage>
        <taxon>Bacteria</taxon>
        <taxon>Pseudomonadati</taxon>
        <taxon>Pseudomonadota</taxon>
        <taxon>Gammaproteobacteria</taxon>
        <taxon>Thiotrichales</taxon>
        <taxon>Thiotrichaceae</taxon>
        <taxon>Beggiatoa</taxon>
    </lineage>
</organism>
<keyword evidence="2" id="KW-0472">Membrane</keyword>
<dbReference type="EMBL" id="JH600070">
    <property type="protein sequence ID" value="EIJ42560.1"/>
    <property type="molecule type" value="Genomic_DNA"/>
</dbReference>
<reference evidence="4 5" key="1">
    <citation type="submission" date="2011-11" db="EMBL/GenBank/DDBJ databases">
        <title>Improved High-Quality Draft sequence of Beggiatoa alba B18lD.</title>
        <authorList>
            <consortium name="US DOE Joint Genome Institute"/>
            <person name="Lucas S."/>
            <person name="Han J."/>
            <person name="Lapidus A."/>
            <person name="Cheng J.-F."/>
            <person name="Goodwin L."/>
            <person name="Pitluck S."/>
            <person name="Peters L."/>
            <person name="Mikhailova N."/>
            <person name="Held B."/>
            <person name="Detter J.C."/>
            <person name="Han C."/>
            <person name="Tapia R."/>
            <person name="Land M."/>
            <person name="Hauser L."/>
            <person name="Kyrpides N."/>
            <person name="Ivanova N."/>
            <person name="Pagani I."/>
            <person name="Samuel K."/>
            <person name="Teske A."/>
            <person name="Mueller J."/>
            <person name="Woyke T."/>
        </authorList>
    </citation>
    <scope>NUCLEOTIDE SEQUENCE [LARGE SCALE GENOMIC DNA]</scope>
    <source>
        <strain evidence="4 5">B18LD</strain>
    </source>
</reference>
<dbReference type="GO" id="GO:0016791">
    <property type="term" value="F:phosphatase activity"/>
    <property type="evidence" value="ECO:0007669"/>
    <property type="project" value="TreeGrafter"/>
</dbReference>
<protein>
    <submittedName>
        <fullName evidence="4">Serine phosphatase RsbU, regulator of sigma subunit</fullName>
    </submittedName>
</protein>
<keyword evidence="2" id="KW-0812">Transmembrane</keyword>
<dbReference type="InterPro" id="IPR024478">
    <property type="entry name" value="HlyB_4HB_MCP"/>
</dbReference>
<dbReference type="PANTHER" id="PTHR43156">
    <property type="entry name" value="STAGE II SPORULATION PROTEIN E-RELATED"/>
    <property type="match status" value="1"/>
</dbReference>
<dbReference type="PANTHER" id="PTHR43156:SF2">
    <property type="entry name" value="STAGE II SPORULATION PROTEIN E"/>
    <property type="match status" value="1"/>
</dbReference>
<proteinExistence type="predicted"/>
<dbReference type="eggNOG" id="COG2208">
    <property type="taxonomic scope" value="Bacteria"/>
</dbReference>
<dbReference type="Proteomes" id="UP000005744">
    <property type="component" value="Unassembled WGS sequence"/>
</dbReference>
<dbReference type="InterPro" id="IPR001932">
    <property type="entry name" value="PPM-type_phosphatase-like_dom"/>
</dbReference>